<dbReference type="SUPFAM" id="SSF48150">
    <property type="entry name" value="DNA-glycosylase"/>
    <property type="match status" value="1"/>
</dbReference>
<feature type="domain" description="HhH-GPD" evidence="1">
    <location>
        <begin position="26"/>
        <end position="126"/>
    </location>
</feature>
<evidence type="ECO:0000313" key="2">
    <source>
        <dbReference type="EMBL" id="MBD7919405.1"/>
    </source>
</evidence>
<reference evidence="2 3" key="1">
    <citation type="submission" date="2020-08" db="EMBL/GenBank/DDBJ databases">
        <title>A Genomic Blueprint of the Chicken Gut Microbiome.</title>
        <authorList>
            <person name="Gilroy R."/>
            <person name="Ravi A."/>
            <person name="Getino M."/>
            <person name="Pursley I."/>
            <person name="Horton D.L."/>
            <person name="Alikhan N.-F."/>
            <person name="Baker D."/>
            <person name="Gharbi K."/>
            <person name="Hall N."/>
            <person name="Watson M."/>
            <person name="Adriaenssens E.M."/>
            <person name="Foster-Nyarko E."/>
            <person name="Jarju S."/>
            <person name="Secka A."/>
            <person name="Antonio M."/>
            <person name="Oren A."/>
            <person name="Chaudhuri R."/>
            <person name="La Ragione R.M."/>
            <person name="Hildebrand F."/>
            <person name="Pallen M.J."/>
        </authorList>
    </citation>
    <scope>NUCLEOTIDE SEQUENCE [LARGE SCALE GENOMIC DNA]</scope>
    <source>
        <strain evidence="2 3">Sa3CUA2</strain>
    </source>
</reference>
<organism evidence="2 3">
    <name type="scientific">Cellulomonas avistercoris</name>
    <dbReference type="NCBI Taxonomy" id="2762242"/>
    <lineage>
        <taxon>Bacteria</taxon>
        <taxon>Bacillati</taxon>
        <taxon>Actinomycetota</taxon>
        <taxon>Actinomycetes</taxon>
        <taxon>Micrococcales</taxon>
        <taxon>Cellulomonadaceae</taxon>
        <taxon>Cellulomonas</taxon>
    </lineage>
</organism>
<dbReference type="InterPro" id="IPR003265">
    <property type="entry name" value="HhH-GPD_domain"/>
</dbReference>
<dbReference type="Pfam" id="PF00730">
    <property type="entry name" value="HhH-GPD"/>
    <property type="match status" value="1"/>
</dbReference>
<sequence>MTDTLWMTGDDAADRLLDSDPFALLVGMLLDQQVPMETAFAGPAKIADRMAGWDVHRIAEADPQEFAALCATPPAVHRYPGSMAGRIQAVARAVVDEYDGDVTRIWTADDPDGRTVLRRLKALPGFGDQKARIFLALLGKQRGVQPAGWREAAGTYGDDEFRSIADVRDAASLGKVRETKRAAKAAAKSAR</sequence>
<dbReference type="NCBIfam" id="TIGR03252">
    <property type="entry name" value="HhH-GPD-type base excision DNA repair protein"/>
    <property type="match status" value="1"/>
</dbReference>
<dbReference type="InterPro" id="IPR017658">
    <property type="entry name" value="HhH-GPD_base_excis"/>
</dbReference>
<dbReference type="RefSeq" id="WP_191784053.1">
    <property type="nucleotide sequence ID" value="NZ_JACSQV010000012.1"/>
</dbReference>
<comment type="caution">
    <text evidence="2">The sequence shown here is derived from an EMBL/GenBank/DDBJ whole genome shotgun (WGS) entry which is preliminary data.</text>
</comment>
<name>A0ABR8QG83_9CELL</name>
<evidence type="ECO:0000313" key="3">
    <source>
        <dbReference type="Proteomes" id="UP000604241"/>
    </source>
</evidence>
<keyword evidence="3" id="KW-1185">Reference proteome</keyword>
<dbReference type="Proteomes" id="UP000604241">
    <property type="component" value="Unassembled WGS sequence"/>
</dbReference>
<gene>
    <name evidence="2" type="ORF">H9657_14120</name>
</gene>
<accession>A0ABR8QG83</accession>
<protein>
    <submittedName>
        <fullName evidence="2">Fe-S cluster assembly protein HesB</fullName>
    </submittedName>
</protein>
<dbReference type="Gene3D" id="1.10.340.30">
    <property type="entry name" value="Hypothetical protein, domain 2"/>
    <property type="match status" value="1"/>
</dbReference>
<evidence type="ECO:0000259" key="1">
    <source>
        <dbReference type="Pfam" id="PF00730"/>
    </source>
</evidence>
<dbReference type="EMBL" id="JACSQV010000012">
    <property type="protein sequence ID" value="MBD7919405.1"/>
    <property type="molecule type" value="Genomic_DNA"/>
</dbReference>
<proteinExistence type="predicted"/>
<dbReference type="InterPro" id="IPR011257">
    <property type="entry name" value="DNA_glycosylase"/>
</dbReference>